<evidence type="ECO:0000313" key="2">
    <source>
        <dbReference type="Proteomes" id="UP001652680"/>
    </source>
</evidence>
<reference evidence="2" key="1">
    <citation type="journal article" date="2021" name="Elife">
        <title>Highly contiguous assemblies of 101 drosophilid genomes.</title>
        <authorList>
            <person name="Kim B.Y."/>
            <person name="Wang J.R."/>
            <person name="Miller D.E."/>
            <person name="Barmina O."/>
            <person name="Delaney E."/>
            <person name="Thompson A."/>
            <person name="Comeault A.A."/>
            <person name="Peede D."/>
            <person name="D'Agostino E.R."/>
            <person name="Pelaez J."/>
            <person name="Aguilar J.M."/>
            <person name="Haji D."/>
            <person name="Matsunaga T."/>
            <person name="Armstrong E.E."/>
            <person name="Zych M."/>
            <person name="Ogawa Y."/>
            <person name="Stamenkovic-Radak M."/>
            <person name="Jelic M."/>
            <person name="Veselinovic M.S."/>
            <person name="Tanaskovic M."/>
            <person name="Eric P."/>
            <person name="Gao J.J."/>
            <person name="Katoh T.K."/>
            <person name="Toda M.J."/>
            <person name="Watabe H."/>
            <person name="Watada M."/>
            <person name="Davis J.S."/>
            <person name="Moyle L.C."/>
            <person name="Manoli G."/>
            <person name="Bertolini E."/>
            <person name="Kostal V."/>
            <person name="Hawley R.S."/>
            <person name="Takahashi A."/>
            <person name="Jones C.D."/>
            <person name="Price D.K."/>
            <person name="Whiteman N."/>
            <person name="Kopp A."/>
            <person name="Matute D.R."/>
            <person name="Petrov D.A."/>
        </authorList>
    </citation>
    <scope>NUCLEOTIDE SEQUENCE [LARGE SCALE GENOMIC DNA]</scope>
</reference>
<dbReference type="GeneID" id="123037804"/>
<dbReference type="EnsemblMetazoa" id="XM_044460297.1">
    <property type="protein sequence ID" value="XP_044316232.1"/>
    <property type="gene ID" value="LOC123037804"/>
</dbReference>
<name>A0ABM5JBN3_DRORH</name>
<proteinExistence type="predicted"/>
<evidence type="ECO:0000313" key="1">
    <source>
        <dbReference type="EnsemblMetazoa" id="XP_044316232.1"/>
    </source>
</evidence>
<dbReference type="RefSeq" id="XP_044316232.1">
    <property type="nucleotide sequence ID" value="XM_044460297.1"/>
</dbReference>
<protein>
    <submittedName>
        <fullName evidence="1">Uncharacterized protein</fullName>
    </submittedName>
</protein>
<keyword evidence="2" id="KW-1185">Reference proteome</keyword>
<accession>A0ABM5JBN3</accession>
<dbReference type="Proteomes" id="UP001652680">
    <property type="component" value="Unassembled WGS sequence"/>
</dbReference>
<sequence>MKHFVDIHFLEDFLVIEKHYDARNQPLRDSIPVSLQNIKEQNNSGLYEPSYSSGFLDFPDLSQPLPNVSIREQLRLTSVNRRKVLDWQRNHQKRLEEIWHSQSSGDPNRDLSLVETKCVSPENIFFQ</sequence>
<reference evidence="1" key="2">
    <citation type="submission" date="2025-05" db="UniProtKB">
        <authorList>
            <consortium name="EnsemblMetazoa"/>
        </authorList>
    </citation>
    <scope>IDENTIFICATION</scope>
</reference>
<organism evidence="1 2">
    <name type="scientific">Drosophila rhopaloa</name>
    <name type="common">Fruit fly</name>
    <dbReference type="NCBI Taxonomy" id="1041015"/>
    <lineage>
        <taxon>Eukaryota</taxon>
        <taxon>Metazoa</taxon>
        <taxon>Ecdysozoa</taxon>
        <taxon>Arthropoda</taxon>
        <taxon>Hexapoda</taxon>
        <taxon>Insecta</taxon>
        <taxon>Pterygota</taxon>
        <taxon>Neoptera</taxon>
        <taxon>Endopterygota</taxon>
        <taxon>Diptera</taxon>
        <taxon>Brachycera</taxon>
        <taxon>Muscomorpha</taxon>
        <taxon>Ephydroidea</taxon>
        <taxon>Drosophilidae</taxon>
        <taxon>Drosophila</taxon>
        <taxon>Sophophora</taxon>
    </lineage>
</organism>